<name>A0ACC4D5K3_POPAL</name>
<gene>
    <name evidence="1" type="ORF">D5086_003745</name>
</gene>
<feature type="non-terminal residue" evidence="1">
    <location>
        <position position="1"/>
    </location>
</feature>
<feature type="non-terminal residue" evidence="1">
    <location>
        <position position="70"/>
    </location>
</feature>
<accession>A0ACC4D5K3</accession>
<evidence type="ECO:0000313" key="2">
    <source>
        <dbReference type="Proteomes" id="UP000309997"/>
    </source>
</evidence>
<reference evidence="1 2" key="1">
    <citation type="journal article" date="2024" name="Plant Biotechnol. J.">
        <title>Genome and CRISPR/Cas9 system of a widespread forest tree (Populus alba) in the world.</title>
        <authorList>
            <person name="Liu Y.J."/>
            <person name="Jiang P.F."/>
            <person name="Han X.M."/>
            <person name="Li X.Y."/>
            <person name="Wang H.M."/>
            <person name="Wang Y.J."/>
            <person name="Wang X.X."/>
            <person name="Zeng Q.Y."/>
        </authorList>
    </citation>
    <scope>NUCLEOTIDE SEQUENCE [LARGE SCALE GENOMIC DNA]</scope>
    <source>
        <strain evidence="2">cv. PAL-ZL1</strain>
    </source>
</reference>
<protein>
    <submittedName>
        <fullName evidence="1">Uncharacterized protein</fullName>
    </submittedName>
</protein>
<sequence>TLFEVCHRRNISGKSPFKTALFVSRYVLPEQQVSKFQEKHSLDFSGARIVGALQEGHNNNKEERVELLQL</sequence>
<evidence type="ECO:0000313" key="1">
    <source>
        <dbReference type="EMBL" id="KAL3612725.1"/>
    </source>
</evidence>
<dbReference type="Proteomes" id="UP000309997">
    <property type="component" value="Unassembled WGS sequence"/>
</dbReference>
<proteinExistence type="predicted"/>
<dbReference type="EMBL" id="RCHU02000001">
    <property type="protein sequence ID" value="KAL3612725.1"/>
    <property type="molecule type" value="Genomic_DNA"/>
</dbReference>
<organism evidence="1 2">
    <name type="scientific">Populus alba</name>
    <name type="common">White poplar</name>
    <dbReference type="NCBI Taxonomy" id="43335"/>
    <lineage>
        <taxon>Eukaryota</taxon>
        <taxon>Viridiplantae</taxon>
        <taxon>Streptophyta</taxon>
        <taxon>Embryophyta</taxon>
        <taxon>Tracheophyta</taxon>
        <taxon>Spermatophyta</taxon>
        <taxon>Magnoliopsida</taxon>
        <taxon>eudicotyledons</taxon>
        <taxon>Gunneridae</taxon>
        <taxon>Pentapetalae</taxon>
        <taxon>rosids</taxon>
        <taxon>fabids</taxon>
        <taxon>Malpighiales</taxon>
        <taxon>Salicaceae</taxon>
        <taxon>Saliceae</taxon>
        <taxon>Populus</taxon>
    </lineage>
</organism>
<comment type="caution">
    <text evidence="1">The sequence shown here is derived from an EMBL/GenBank/DDBJ whole genome shotgun (WGS) entry which is preliminary data.</text>
</comment>
<keyword evidence="2" id="KW-1185">Reference proteome</keyword>